<keyword evidence="4" id="KW-1185">Reference proteome</keyword>
<dbReference type="EMBL" id="CM000880">
    <property type="protein sequence ID" value="PNT76993.1"/>
    <property type="molecule type" value="Genomic_DNA"/>
</dbReference>
<feature type="region of interest" description="Disordered" evidence="1">
    <location>
        <begin position="1"/>
        <end position="22"/>
    </location>
</feature>
<dbReference type="AlphaFoldDB" id="A0A2K2DRU4"/>
<reference evidence="2 3" key="1">
    <citation type="journal article" date="2010" name="Nature">
        <title>Genome sequencing and analysis of the model grass Brachypodium distachyon.</title>
        <authorList>
            <consortium name="International Brachypodium Initiative"/>
        </authorList>
    </citation>
    <scope>NUCLEOTIDE SEQUENCE [LARGE SCALE GENOMIC DNA]</scope>
    <source>
        <strain evidence="2 3">Bd21</strain>
    </source>
</reference>
<feature type="compositionally biased region" description="Polar residues" evidence="1">
    <location>
        <begin position="56"/>
        <end position="65"/>
    </location>
</feature>
<sequence length="82" mass="8545">MVARGTAAAASTARLRRPGPPPHISIVHDLLLAAAATVAFLQPFDMPPRTMALGHGTTTRSNNRPRQCRDGGEVATTALAGM</sequence>
<evidence type="ECO:0000313" key="4">
    <source>
        <dbReference type="Proteomes" id="UP000008810"/>
    </source>
</evidence>
<reference evidence="3" key="3">
    <citation type="submission" date="2018-08" db="UniProtKB">
        <authorList>
            <consortium name="EnsemblPlants"/>
        </authorList>
    </citation>
    <scope>IDENTIFICATION</scope>
    <source>
        <strain evidence="3">cv. Bd21</strain>
    </source>
</reference>
<feature type="region of interest" description="Disordered" evidence="1">
    <location>
        <begin position="51"/>
        <end position="82"/>
    </location>
</feature>
<dbReference type="ExpressionAtlas" id="A0A2K2DRU4">
    <property type="expression patterns" value="baseline and differential"/>
</dbReference>
<gene>
    <name evidence="2" type="ORF">BRADI_1g56704v3</name>
</gene>
<dbReference type="EnsemblPlants" id="PNT76993">
    <property type="protein sequence ID" value="PNT76993"/>
    <property type="gene ID" value="BRADI_1g56704v3"/>
</dbReference>
<accession>A0A2K2DRU4</accession>
<proteinExistence type="predicted"/>
<dbReference type="Proteomes" id="UP000008810">
    <property type="component" value="Chromosome 1"/>
</dbReference>
<evidence type="ECO:0000256" key="1">
    <source>
        <dbReference type="SAM" id="MobiDB-lite"/>
    </source>
</evidence>
<protein>
    <submittedName>
        <fullName evidence="2 3">Uncharacterized protein</fullName>
    </submittedName>
</protein>
<dbReference type="Gramene" id="PNT76993">
    <property type="protein sequence ID" value="PNT76993"/>
    <property type="gene ID" value="BRADI_1g56704v3"/>
</dbReference>
<evidence type="ECO:0000313" key="3">
    <source>
        <dbReference type="EnsemblPlants" id="PNT76993"/>
    </source>
</evidence>
<organism evidence="2">
    <name type="scientific">Brachypodium distachyon</name>
    <name type="common">Purple false brome</name>
    <name type="synonym">Trachynia distachya</name>
    <dbReference type="NCBI Taxonomy" id="15368"/>
    <lineage>
        <taxon>Eukaryota</taxon>
        <taxon>Viridiplantae</taxon>
        <taxon>Streptophyta</taxon>
        <taxon>Embryophyta</taxon>
        <taxon>Tracheophyta</taxon>
        <taxon>Spermatophyta</taxon>
        <taxon>Magnoliopsida</taxon>
        <taxon>Liliopsida</taxon>
        <taxon>Poales</taxon>
        <taxon>Poaceae</taxon>
        <taxon>BOP clade</taxon>
        <taxon>Pooideae</taxon>
        <taxon>Stipodae</taxon>
        <taxon>Brachypodieae</taxon>
        <taxon>Brachypodium</taxon>
    </lineage>
</organism>
<name>A0A2K2DRU4_BRADI</name>
<reference evidence="2" key="2">
    <citation type="submission" date="2017-06" db="EMBL/GenBank/DDBJ databases">
        <title>WGS assembly of Brachypodium distachyon.</title>
        <authorList>
            <consortium name="The International Brachypodium Initiative"/>
            <person name="Lucas S."/>
            <person name="Harmon-Smith M."/>
            <person name="Lail K."/>
            <person name="Tice H."/>
            <person name="Grimwood J."/>
            <person name="Bruce D."/>
            <person name="Barry K."/>
            <person name="Shu S."/>
            <person name="Lindquist E."/>
            <person name="Wang M."/>
            <person name="Pitluck S."/>
            <person name="Vogel J.P."/>
            <person name="Garvin D.F."/>
            <person name="Mockler T.C."/>
            <person name="Schmutz J."/>
            <person name="Rokhsar D."/>
            <person name="Bevan M.W."/>
        </authorList>
    </citation>
    <scope>NUCLEOTIDE SEQUENCE</scope>
    <source>
        <strain evidence="2">Bd21</strain>
    </source>
</reference>
<evidence type="ECO:0000313" key="2">
    <source>
        <dbReference type="EMBL" id="PNT76993.1"/>
    </source>
</evidence>
<feature type="compositionally biased region" description="Low complexity" evidence="1">
    <location>
        <begin position="1"/>
        <end position="13"/>
    </location>
</feature>